<feature type="domain" description="Myosin motor" evidence="8">
    <location>
        <begin position="106"/>
        <end position="842"/>
    </location>
</feature>
<dbReference type="GO" id="GO:0007015">
    <property type="term" value="P:actin filament organization"/>
    <property type="evidence" value="ECO:0007669"/>
    <property type="project" value="TreeGrafter"/>
</dbReference>
<dbReference type="InterPro" id="IPR036961">
    <property type="entry name" value="Kinesin_motor_dom_sf"/>
</dbReference>
<dbReference type="CDD" id="cd00124">
    <property type="entry name" value="MYSc"/>
    <property type="match status" value="1"/>
</dbReference>
<keyword evidence="2 6" id="KW-0067">ATP-binding</keyword>
<keyword evidence="5 6" id="KW-0009">Actin-binding</keyword>
<evidence type="ECO:0000256" key="5">
    <source>
        <dbReference type="ARBA" id="ARBA00023203"/>
    </source>
</evidence>
<dbReference type="Gene3D" id="1.20.58.530">
    <property type="match status" value="1"/>
</dbReference>
<evidence type="ECO:0000256" key="2">
    <source>
        <dbReference type="ARBA" id="ARBA00022840"/>
    </source>
</evidence>
<evidence type="ECO:0000313" key="10">
    <source>
        <dbReference type="Proteomes" id="UP000094527"/>
    </source>
</evidence>
<dbReference type="PANTHER" id="PTHR13140">
    <property type="entry name" value="MYOSIN"/>
    <property type="match status" value="1"/>
</dbReference>
<dbReference type="AlphaFoldDB" id="A0A1D2NGX1"/>
<evidence type="ECO:0000256" key="1">
    <source>
        <dbReference type="ARBA" id="ARBA00022741"/>
    </source>
</evidence>
<sequence length="1003" mass="114036">MVTVSEDSDNDYFSPSSNTENTSTSPSSKSSSRVLKSCNRTNIGTGGDGDAGSHNRKRKFENERRKDTTGLEKPPYVNQVKTEPGEEIHNGKGQRSVPPTKLAEFREMHDLTKLGRITMENVLECLQERYRSHQYYTYAGPILLCLNSCLNIPRASLIEDLTRMSWYFFGDSTNSQKENETELKSPHVYDIGRQCLRNLVTVGSHQIILISGESGAGKTTATQQLIKYLTENNSRNFGANICSNLDKRIYFATIVLESFGNAKTQANPNSSRFGRLVQLNYDKDSGRITGAEIQTYLLEKHRVAKYDYQCERSFHIFYYILQGLKNGSLVLPSLSNKNYSWKFITELVPEHLVNQAFECEDDEIHRLLNSVQAFNMSSEFSEIASVLFALMALLRVTFVPDCDSSEEELTNDLDSPYKTEYTVSDENCTKVAAALLGIKDYELVDILIARKITAGNSHRHSIFRKPCEKASECEERLHALTSFVYERVFSYILEHLNSNLKLDMITSVEELEAFRTLSLLDLYGFENFKVNHLEQICINYANERLQQINISIVKSYYEQSITPDEIMIPPTELIRIENELNWRVEELHVQVFAFLDEECLLKRSVDDKDILEKMRLATEKSTFLSTVKPKRGEQEYKFTIKHYATTVDYQLNGIVQKNKDHIPPEFQDILRTSSNPFISELFKHNLVRSRNASGTPARSVFTVTNKNSRGKTILTRFKASVEDLLTRIKASENKDVHFIRCIRPNAELTAASFCMGIVEKQLHACGIADVVKIAGNGFPIRINVQQFLKEFPKVMIYFCNGVLNQRILTLIFSGSKVTSLKFGKTLIFMSEECWKLLKRMEVYLTVRSTKIIQRYWKSYVERQELLRRESVKSVISDGHSNSFMPTDLSPRMETPNMSFGSSGNAAATGAGGSFNDVESPADRSTLAISSKIKSLKHADCSRPLLFYRNGKGVCSRVPVHTLPIKFYTKKMCIAFAEKPPRRLLANGLPDAFDDHGINFLTTS</sequence>
<dbReference type="SMART" id="SM00242">
    <property type="entry name" value="MYSc"/>
    <property type="match status" value="1"/>
</dbReference>
<dbReference type="GO" id="GO:0051015">
    <property type="term" value="F:actin filament binding"/>
    <property type="evidence" value="ECO:0007669"/>
    <property type="project" value="TreeGrafter"/>
</dbReference>
<dbReference type="EMBL" id="LJIJ01000043">
    <property type="protein sequence ID" value="ODN04462.1"/>
    <property type="molecule type" value="Genomic_DNA"/>
</dbReference>
<evidence type="ECO:0000259" key="8">
    <source>
        <dbReference type="PROSITE" id="PS51456"/>
    </source>
</evidence>
<dbReference type="InterPro" id="IPR027417">
    <property type="entry name" value="P-loop_NTPase"/>
</dbReference>
<dbReference type="PROSITE" id="PS51456">
    <property type="entry name" value="MYOSIN_MOTOR"/>
    <property type="match status" value="1"/>
</dbReference>
<dbReference type="GO" id="GO:0005737">
    <property type="term" value="C:cytoplasm"/>
    <property type="evidence" value="ECO:0007669"/>
    <property type="project" value="TreeGrafter"/>
</dbReference>
<protein>
    <submittedName>
        <fullName evidence="9">Unconventional myosin-XIX</fullName>
    </submittedName>
</protein>
<feature type="compositionally biased region" description="Acidic residues" evidence="7">
    <location>
        <begin position="1"/>
        <end position="10"/>
    </location>
</feature>
<comment type="caution">
    <text evidence="9">The sequence shown here is derived from an EMBL/GenBank/DDBJ whole genome shotgun (WGS) entry which is preliminary data.</text>
</comment>
<dbReference type="GO" id="GO:0016020">
    <property type="term" value="C:membrane"/>
    <property type="evidence" value="ECO:0007669"/>
    <property type="project" value="TreeGrafter"/>
</dbReference>
<organism evidence="9 10">
    <name type="scientific">Orchesella cincta</name>
    <name type="common">Springtail</name>
    <name type="synonym">Podura cincta</name>
    <dbReference type="NCBI Taxonomy" id="48709"/>
    <lineage>
        <taxon>Eukaryota</taxon>
        <taxon>Metazoa</taxon>
        <taxon>Ecdysozoa</taxon>
        <taxon>Arthropoda</taxon>
        <taxon>Hexapoda</taxon>
        <taxon>Collembola</taxon>
        <taxon>Entomobryomorpha</taxon>
        <taxon>Entomobryoidea</taxon>
        <taxon>Orchesellidae</taxon>
        <taxon>Orchesellinae</taxon>
        <taxon>Orchesella</taxon>
    </lineage>
</organism>
<comment type="caution">
    <text evidence="6">Lacks conserved residue(s) required for the propagation of feature annotation.</text>
</comment>
<accession>A0A1D2NGX1</accession>
<dbReference type="GO" id="GO:0000146">
    <property type="term" value="F:microfilament motor activity"/>
    <property type="evidence" value="ECO:0007669"/>
    <property type="project" value="TreeGrafter"/>
</dbReference>
<evidence type="ECO:0000256" key="6">
    <source>
        <dbReference type="PROSITE-ProRule" id="PRU00782"/>
    </source>
</evidence>
<feature type="compositionally biased region" description="Low complexity" evidence="7">
    <location>
        <begin position="14"/>
        <end position="32"/>
    </location>
</feature>
<dbReference type="Pfam" id="PF00063">
    <property type="entry name" value="Myosin_head"/>
    <property type="match status" value="1"/>
</dbReference>
<keyword evidence="1 6" id="KW-0547">Nucleotide-binding</keyword>
<feature type="binding site" evidence="6">
    <location>
        <begin position="212"/>
        <end position="219"/>
    </location>
    <ligand>
        <name>ATP</name>
        <dbReference type="ChEBI" id="CHEBI:30616"/>
    </ligand>
</feature>
<dbReference type="SUPFAM" id="SSF52540">
    <property type="entry name" value="P-loop containing nucleoside triphosphate hydrolases"/>
    <property type="match status" value="1"/>
</dbReference>
<dbReference type="Gene3D" id="1.10.10.820">
    <property type="match status" value="1"/>
</dbReference>
<evidence type="ECO:0000256" key="7">
    <source>
        <dbReference type="SAM" id="MobiDB-lite"/>
    </source>
</evidence>
<reference evidence="9 10" key="1">
    <citation type="journal article" date="2016" name="Genome Biol. Evol.">
        <title>Gene Family Evolution Reflects Adaptation to Soil Environmental Stressors in the Genome of the Collembolan Orchesella cincta.</title>
        <authorList>
            <person name="Faddeeva-Vakhrusheva A."/>
            <person name="Derks M.F."/>
            <person name="Anvar S.Y."/>
            <person name="Agamennone V."/>
            <person name="Suring W."/>
            <person name="Smit S."/>
            <person name="van Straalen N.M."/>
            <person name="Roelofs D."/>
        </authorList>
    </citation>
    <scope>NUCLEOTIDE SEQUENCE [LARGE SCALE GENOMIC DNA]</scope>
    <source>
        <tissue evidence="9">Mixed pool</tissue>
    </source>
</reference>
<name>A0A1D2NGX1_ORCCI</name>
<dbReference type="GO" id="GO:0016459">
    <property type="term" value="C:myosin complex"/>
    <property type="evidence" value="ECO:0007669"/>
    <property type="project" value="UniProtKB-KW"/>
</dbReference>
<dbReference type="InterPro" id="IPR001609">
    <property type="entry name" value="Myosin_head_motor_dom-like"/>
</dbReference>
<evidence type="ECO:0000256" key="3">
    <source>
        <dbReference type="ARBA" id="ARBA00023123"/>
    </source>
</evidence>
<gene>
    <name evidence="9" type="ORF">Ocin01_02239</name>
</gene>
<dbReference type="PRINTS" id="PR00193">
    <property type="entry name" value="MYOSINHEAVY"/>
</dbReference>
<dbReference type="Gene3D" id="3.40.850.10">
    <property type="entry name" value="Kinesin motor domain"/>
    <property type="match status" value="1"/>
</dbReference>
<dbReference type="Gene3D" id="1.20.120.720">
    <property type="entry name" value="Myosin VI head, motor domain, U50 subdomain"/>
    <property type="match status" value="1"/>
</dbReference>
<proteinExistence type="inferred from homology"/>
<dbReference type="PANTHER" id="PTHR13140:SF289">
    <property type="entry name" value="UNCONVENTIONAL MYOSIN-XIX"/>
    <property type="match status" value="1"/>
</dbReference>
<dbReference type="GO" id="GO:0005524">
    <property type="term" value="F:ATP binding"/>
    <property type="evidence" value="ECO:0007669"/>
    <property type="project" value="UniProtKB-UniRule"/>
</dbReference>
<dbReference type="OrthoDB" id="6108017at2759"/>
<keyword evidence="3 6" id="KW-0518">Myosin</keyword>
<keyword evidence="10" id="KW-1185">Reference proteome</keyword>
<evidence type="ECO:0000256" key="4">
    <source>
        <dbReference type="ARBA" id="ARBA00023175"/>
    </source>
</evidence>
<comment type="similarity">
    <text evidence="6">Belongs to the TRAFAC class myosin-kinesin ATPase superfamily. Myosin family.</text>
</comment>
<evidence type="ECO:0000313" key="9">
    <source>
        <dbReference type="EMBL" id="ODN04462.1"/>
    </source>
</evidence>
<dbReference type="STRING" id="48709.A0A1D2NGX1"/>
<feature type="region of interest" description="Disordered" evidence="7">
    <location>
        <begin position="1"/>
        <end position="98"/>
    </location>
</feature>
<feature type="compositionally biased region" description="Basic and acidic residues" evidence="7">
    <location>
        <begin position="60"/>
        <end position="70"/>
    </location>
</feature>
<dbReference type="OMA" id="VHFIKCI"/>
<keyword evidence="4 6" id="KW-0505">Motor protein</keyword>
<dbReference type="Proteomes" id="UP000094527">
    <property type="component" value="Unassembled WGS sequence"/>
</dbReference>